<dbReference type="EMBL" id="BARU01046427">
    <property type="protein sequence ID" value="GAI01745.1"/>
    <property type="molecule type" value="Genomic_DNA"/>
</dbReference>
<dbReference type="PROSITE" id="PS50991">
    <property type="entry name" value="PYR_CT"/>
    <property type="match status" value="1"/>
</dbReference>
<dbReference type="GO" id="GO:0003824">
    <property type="term" value="F:catalytic activity"/>
    <property type="evidence" value="ECO:0007669"/>
    <property type="project" value="InterPro"/>
</dbReference>
<dbReference type="SUPFAM" id="SSF51569">
    <property type="entry name" value="Aldolase"/>
    <property type="match status" value="1"/>
</dbReference>
<evidence type="ECO:0000259" key="1">
    <source>
        <dbReference type="PROSITE" id="PS50991"/>
    </source>
</evidence>
<feature type="non-terminal residue" evidence="2">
    <location>
        <position position="62"/>
    </location>
</feature>
<evidence type="ECO:0000313" key="2">
    <source>
        <dbReference type="EMBL" id="GAI01745.1"/>
    </source>
</evidence>
<organism evidence="2">
    <name type="scientific">marine sediment metagenome</name>
    <dbReference type="NCBI Taxonomy" id="412755"/>
    <lineage>
        <taxon>unclassified sequences</taxon>
        <taxon>metagenomes</taxon>
        <taxon>ecological metagenomes</taxon>
    </lineage>
</organism>
<comment type="caution">
    <text evidence="2">The sequence shown here is derived from an EMBL/GenBank/DDBJ whole genome shotgun (WGS) entry which is preliminary data.</text>
</comment>
<dbReference type="InterPro" id="IPR000891">
    <property type="entry name" value="PYR_CT"/>
</dbReference>
<accession>X1LH82</accession>
<name>X1LH82_9ZZZZ</name>
<protein>
    <recommendedName>
        <fullName evidence="1">Pyruvate carboxyltransferase domain-containing protein</fullName>
    </recommendedName>
</protein>
<reference evidence="2" key="1">
    <citation type="journal article" date="2014" name="Front. Microbiol.">
        <title>High frequency of phylogenetically diverse reductive dehalogenase-homologous genes in deep subseafloor sedimentary metagenomes.</title>
        <authorList>
            <person name="Kawai M."/>
            <person name="Futagami T."/>
            <person name="Toyoda A."/>
            <person name="Takaki Y."/>
            <person name="Nishi S."/>
            <person name="Hori S."/>
            <person name="Arai W."/>
            <person name="Tsubouchi T."/>
            <person name="Morono Y."/>
            <person name="Uchiyama I."/>
            <person name="Ito T."/>
            <person name="Fujiyama A."/>
            <person name="Inagaki F."/>
            <person name="Takami H."/>
        </authorList>
    </citation>
    <scope>NUCLEOTIDE SEQUENCE</scope>
    <source>
        <strain evidence="2">Expedition CK06-06</strain>
    </source>
</reference>
<proteinExistence type="predicted"/>
<feature type="domain" description="Pyruvate carboxyltransferase" evidence="1">
    <location>
        <begin position="33"/>
        <end position="62"/>
    </location>
</feature>
<sequence>MSEYNRWFTDSWWISPFNFSENVLKDFNFPKKVYVRDSTIREGEETPGVYYTLEDKIDIVEK</sequence>
<gene>
    <name evidence="2" type="ORF">S03H2_70039</name>
</gene>
<dbReference type="AlphaFoldDB" id="X1LH82"/>